<evidence type="ECO:0000313" key="4">
    <source>
        <dbReference type="Proteomes" id="UP000006906"/>
    </source>
</evidence>
<dbReference type="SUPFAM" id="SSF50891">
    <property type="entry name" value="Cyclophilin-like"/>
    <property type="match status" value="1"/>
</dbReference>
<dbReference type="InterPro" id="IPR029000">
    <property type="entry name" value="Cyclophilin-like_dom_sf"/>
</dbReference>
<keyword evidence="4" id="KW-1185">Reference proteome</keyword>
<organism evidence="3 4">
    <name type="scientific">Chlamydomonas reinhardtii</name>
    <name type="common">Chlamydomonas smithii</name>
    <dbReference type="NCBI Taxonomy" id="3055"/>
    <lineage>
        <taxon>Eukaryota</taxon>
        <taxon>Viridiplantae</taxon>
        <taxon>Chlorophyta</taxon>
        <taxon>core chlorophytes</taxon>
        <taxon>Chlorophyceae</taxon>
        <taxon>CS clade</taxon>
        <taxon>Chlamydomonadales</taxon>
        <taxon>Chlamydomonadaceae</taxon>
        <taxon>Chlamydomonas</taxon>
    </lineage>
</organism>
<dbReference type="Gene3D" id="1.10.10.1940">
    <property type="match status" value="1"/>
</dbReference>
<evidence type="ECO:0000256" key="1">
    <source>
        <dbReference type="SAM" id="MobiDB-lite"/>
    </source>
</evidence>
<dbReference type="InParanoid" id="A0A2K3E0K6"/>
<feature type="domain" description="ShKT" evidence="2">
    <location>
        <begin position="15"/>
        <end position="49"/>
    </location>
</feature>
<dbReference type="PANTHER" id="PTHR46873:SF1">
    <property type="entry name" value="EXPRESSED PROTEIN"/>
    <property type="match status" value="1"/>
</dbReference>
<dbReference type="Pfam" id="PF01549">
    <property type="entry name" value="ShK"/>
    <property type="match status" value="1"/>
</dbReference>
<dbReference type="OrthoDB" id="532384at2759"/>
<dbReference type="PaxDb" id="3055-EDP06861"/>
<dbReference type="AlphaFoldDB" id="A0A2K3E0K6"/>
<dbReference type="EMBL" id="CM008963">
    <property type="protein sequence ID" value="PNW86299.1"/>
    <property type="molecule type" value="Genomic_DNA"/>
</dbReference>
<dbReference type="KEGG" id="cre:CHLRE_02g080850v5"/>
<dbReference type="Proteomes" id="UP000006906">
    <property type="component" value="Chromosome 2"/>
</dbReference>
<dbReference type="ExpressionAtlas" id="A0A2K3E0K6">
    <property type="expression patterns" value="baseline"/>
</dbReference>
<dbReference type="SMART" id="SM00254">
    <property type="entry name" value="ShKT"/>
    <property type="match status" value="1"/>
</dbReference>
<dbReference type="RefSeq" id="XP_042926868.1">
    <property type="nucleotide sequence ID" value="XM_043059234.1"/>
</dbReference>
<dbReference type="PANTHER" id="PTHR46873">
    <property type="entry name" value="EXPRESSED PROTEIN"/>
    <property type="match status" value="1"/>
</dbReference>
<name>A0A2K3E0K6_CHLRE</name>
<evidence type="ECO:0000313" key="3">
    <source>
        <dbReference type="EMBL" id="PNW86299.1"/>
    </source>
</evidence>
<dbReference type="InterPro" id="IPR003582">
    <property type="entry name" value="ShKT_dom"/>
</dbReference>
<accession>A0A2K3E0K6</accession>
<dbReference type="Gramene" id="PNW86299">
    <property type="protein sequence ID" value="PNW86299"/>
    <property type="gene ID" value="CHLRE_02g080850v5"/>
</dbReference>
<dbReference type="GeneID" id="5727300"/>
<reference evidence="3 4" key="1">
    <citation type="journal article" date="2007" name="Science">
        <title>The Chlamydomonas genome reveals the evolution of key animal and plant functions.</title>
        <authorList>
            <person name="Merchant S.S."/>
            <person name="Prochnik S.E."/>
            <person name="Vallon O."/>
            <person name="Harris E.H."/>
            <person name="Karpowicz S.J."/>
            <person name="Witman G.B."/>
            <person name="Terry A."/>
            <person name="Salamov A."/>
            <person name="Fritz-Laylin L.K."/>
            <person name="Marechal-Drouard L."/>
            <person name="Marshall W.F."/>
            <person name="Qu L.H."/>
            <person name="Nelson D.R."/>
            <person name="Sanderfoot A.A."/>
            <person name="Spalding M.H."/>
            <person name="Kapitonov V.V."/>
            <person name="Ren Q."/>
            <person name="Ferris P."/>
            <person name="Lindquist E."/>
            <person name="Shapiro H."/>
            <person name="Lucas S.M."/>
            <person name="Grimwood J."/>
            <person name="Schmutz J."/>
            <person name="Cardol P."/>
            <person name="Cerutti H."/>
            <person name="Chanfreau G."/>
            <person name="Chen C.L."/>
            <person name="Cognat V."/>
            <person name="Croft M.T."/>
            <person name="Dent R."/>
            <person name="Dutcher S."/>
            <person name="Fernandez E."/>
            <person name="Fukuzawa H."/>
            <person name="Gonzalez-Ballester D."/>
            <person name="Gonzalez-Halphen D."/>
            <person name="Hallmann A."/>
            <person name="Hanikenne M."/>
            <person name="Hippler M."/>
            <person name="Inwood W."/>
            <person name="Jabbari K."/>
            <person name="Kalanon M."/>
            <person name="Kuras R."/>
            <person name="Lefebvre P.A."/>
            <person name="Lemaire S.D."/>
            <person name="Lobanov A.V."/>
            <person name="Lohr M."/>
            <person name="Manuell A."/>
            <person name="Meier I."/>
            <person name="Mets L."/>
            <person name="Mittag M."/>
            <person name="Mittelmeier T."/>
            <person name="Moroney J.V."/>
            <person name="Moseley J."/>
            <person name="Napoli C."/>
            <person name="Nedelcu A.M."/>
            <person name="Niyogi K."/>
            <person name="Novoselov S.V."/>
            <person name="Paulsen I.T."/>
            <person name="Pazour G."/>
            <person name="Purton S."/>
            <person name="Ral J.P."/>
            <person name="Riano-Pachon D.M."/>
            <person name="Riekhof W."/>
            <person name="Rymarquis L."/>
            <person name="Schroda M."/>
            <person name="Stern D."/>
            <person name="Umen J."/>
            <person name="Willows R."/>
            <person name="Wilson N."/>
            <person name="Zimmer S.L."/>
            <person name="Allmer J."/>
            <person name="Balk J."/>
            <person name="Bisova K."/>
            <person name="Chen C.J."/>
            <person name="Elias M."/>
            <person name="Gendler K."/>
            <person name="Hauser C."/>
            <person name="Lamb M.R."/>
            <person name="Ledford H."/>
            <person name="Long J.C."/>
            <person name="Minagawa J."/>
            <person name="Page M.D."/>
            <person name="Pan J."/>
            <person name="Pootakham W."/>
            <person name="Roje S."/>
            <person name="Rose A."/>
            <person name="Stahlberg E."/>
            <person name="Terauchi A.M."/>
            <person name="Yang P."/>
            <person name="Ball S."/>
            <person name="Bowler C."/>
            <person name="Dieckmann C.L."/>
            <person name="Gladyshev V.N."/>
            <person name="Green P."/>
            <person name="Jorgensen R."/>
            <person name="Mayfield S."/>
            <person name="Mueller-Roeber B."/>
            <person name="Rajamani S."/>
            <person name="Sayre R.T."/>
            <person name="Brokstein P."/>
            <person name="Dubchak I."/>
            <person name="Goodstein D."/>
            <person name="Hornick L."/>
            <person name="Huang Y.W."/>
            <person name="Jhaveri J."/>
            <person name="Luo Y."/>
            <person name="Martinez D."/>
            <person name="Ngau W.C."/>
            <person name="Otillar B."/>
            <person name="Poliakov A."/>
            <person name="Porter A."/>
            <person name="Szajkowski L."/>
            <person name="Werner G."/>
            <person name="Zhou K."/>
            <person name="Grigoriev I.V."/>
            <person name="Rokhsar D.S."/>
            <person name="Grossman A.R."/>
        </authorList>
    </citation>
    <scope>NUCLEOTIDE SEQUENCE [LARGE SCALE GENOMIC DNA]</scope>
    <source>
        <strain evidence="4">CC-503</strain>
    </source>
</reference>
<evidence type="ECO:0000259" key="2">
    <source>
        <dbReference type="PROSITE" id="PS51670"/>
    </source>
</evidence>
<feature type="region of interest" description="Disordered" evidence="1">
    <location>
        <begin position="219"/>
        <end position="270"/>
    </location>
</feature>
<dbReference type="STRING" id="3055.A0A2K3E0K6"/>
<gene>
    <name evidence="3" type="ORF">CHLRE_02g080850v5</name>
</gene>
<dbReference type="PROSITE" id="PS51670">
    <property type="entry name" value="SHKT"/>
    <property type="match status" value="1"/>
</dbReference>
<proteinExistence type="predicted"/>
<feature type="compositionally biased region" description="Low complexity" evidence="1">
    <location>
        <begin position="224"/>
        <end position="239"/>
    </location>
</feature>
<protein>
    <recommendedName>
        <fullName evidence="2">ShKT domain-containing protein</fullName>
    </recommendedName>
</protein>
<sequence>MPVFLSSWTENPKACRDAESACSDWAEKGECNKNPGFMAKSCRLSCRLCTAPEVKASDYAAMQLVLNTSLGQIRIKPLFERAPATAALVLEAAVNGPACRGCVFYRNEAVPPEGSSGPPYGLLQGSLAGLLKVPEHEGGPVFMRRGHVAMIPSTREFFINVMDHESWGGSMTVWGDVADAASMAVVEAALLLPYHDVKHPTFGTVMRMLDKQVPFSPIAVPADGGSSSSSTGSSSNISSGEEEEEGNATWTSLDAASQKRRSRRALDLSE</sequence>